<keyword evidence="4" id="KW-1185">Reference proteome</keyword>
<organism evidence="3 4">
    <name type="scientific">Nocardia acididurans</name>
    <dbReference type="NCBI Taxonomy" id="2802282"/>
    <lineage>
        <taxon>Bacteria</taxon>
        <taxon>Bacillati</taxon>
        <taxon>Actinomycetota</taxon>
        <taxon>Actinomycetes</taxon>
        <taxon>Mycobacteriales</taxon>
        <taxon>Nocardiaceae</taxon>
        <taxon>Nocardia</taxon>
    </lineage>
</organism>
<dbReference type="SUPFAM" id="SSF51735">
    <property type="entry name" value="NAD(P)-binding Rossmann-fold domains"/>
    <property type="match status" value="1"/>
</dbReference>
<proteinExistence type="predicted"/>
<reference evidence="3 4" key="1">
    <citation type="submission" date="2021-01" db="EMBL/GenBank/DDBJ databases">
        <title>WGS of actinomycetes isolated from Thailand.</title>
        <authorList>
            <person name="Thawai C."/>
        </authorList>
    </citation>
    <scope>NUCLEOTIDE SEQUENCE [LARGE SCALE GENOMIC DNA]</scope>
    <source>
        <strain evidence="3 4">LPG 2</strain>
    </source>
</reference>
<dbReference type="Proteomes" id="UP000602198">
    <property type="component" value="Unassembled WGS sequence"/>
</dbReference>
<dbReference type="PANTHER" id="PTHR14239:SF10">
    <property type="entry name" value="REDUCTASE"/>
    <property type="match status" value="1"/>
</dbReference>
<keyword evidence="1" id="KW-0560">Oxidoreductase</keyword>
<dbReference type="InterPro" id="IPR028939">
    <property type="entry name" value="P5C_Rdtase_cat_N"/>
</dbReference>
<feature type="domain" description="Pyrroline-5-carboxylate reductase catalytic N-terminal" evidence="2">
    <location>
        <begin position="2"/>
        <end position="92"/>
    </location>
</feature>
<accession>A0ABS1M995</accession>
<sequence length="222" mass="22706">MRIAILGAGQMARALGAGWSAAGHDLAIGARNPQQANDTAAHIGGTAYATTIPEAAAFGEAVLLALPVPALSAVLRAAAPHLANRTLIDCTNAYSPDSFAPGSPGFTLTESAVAERIAATAPDAYVVKAFNLCAAEVWSSPTRDFDGRPLAVPLCGDDPAALDTVASLAEDLKLRPIRAGGLAQTRYLEATSAFIVGLWFSGHDARAAFPPLEAAFAVPDGD</sequence>
<dbReference type="InterPro" id="IPR036291">
    <property type="entry name" value="NAD(P)-bd_dom_sf"/>
</dbReference>
<evidence type="ECO:0000259" key="2">
    <source>
        <dbReference type="Pfam" id="PF03807"/>
    </source>
</evidence>
<protein>
    <submittedName>
        <fullName evidence="3">NAD(P)-binding domain-containing protein</fullName>
    </submittedName>
</protein>
<gene>
    <name evidence="3" type="ORF">JK358_15135</name>
</gene>
<comment type="caution">
    <text evidence="3">The sequence shown here is derived from an EMBL/GenBank/DDBJ whole genome shotgun (WGS) entry which is preliminary data.</text>
</comment>
<dbReference type="InterPro" id="IPR051267">
    <property type="entry name" value="STEAP_metalloreductase"/>
</dbReference>
<name>A0ABS1M995_9NOCA</name>
<dbReference type="Pfam" id="PF03807">
    <property type="entry name" value="F420_oxidored"/>
    <property type="match status" value="1"/>
</dbReference>
<dbReference type="Gene3D" id="3.40.50.720">
    <property type="entry name" value="NAD(P)-binding Rossmann-like Domain"/>
    <property type="match status" value="1"/>
</dbReference>
<evidence type="ECO:0000313" key="3">
    <source>
        <dbReference type="EMBL" id="MBL1075728.1"/>
    </source>
</evidence>
<evidence type="ECO:0000313" key="4">
    <source>
        <dbReference type="Proteomes" id="UP000602198"/>
    </source>
</evidence>
<evidence type="ECO:0000256" key="1">
    <source>
        <dbReference type="ARBA" id="ARBA00023002"/>
    </source>
</evidence>
<dbReference type="EMBL" id="JAERRJ010000005">
    <property type="protein sequence ID" value="MBL1075728.1"/>
    <property type="molecule type" value="Genomic_DNA"/>
</dbReference>
<dbReference type="RefSeq" id="WP_201948060.1">
    <property type="nucleotide sequence ID" value="NZ_JAERRJ010000005.1"/>
</dbReference>
<dbReference type="PANTHER" id="PTHR14239">
    <property type="entry name" value="DUDULIN-RELATED"/>
    <property type="match status" value="1"/>
</dbReference>